<evidence type="ECO:0000256" key="3">
    <source>
        <dbReference type="ARBA" id="ARBA00023155"/>
    </source>
</evidence>
<dbReference type="PROSITE" id="PS51179">
    <property type="entry name" value="POU_3"/>
    <property type="match status" value="1"/>
</dbReference>
<dbReference type="GO" id="GO:0005634">
    <property type="term" value="C:nucleus"/>
    <property type="evidence" value="ECO:0007669"/>
    <property type="project" value="UniProtKB-SubCell"/>
</dbReference>
<feature type="region of interest" description="Disordered" evidence="5">
    <location>
        <begin position="284"/>
        <end position="375"/>
    </location>
</feature>
<proteinExistence type="predicted"/>
<dbReference type="InterPro" id="IPR013847">
    <property type="entry name" value="POU"/>
</dbReference>
<protein>
    <recommendedName>
        <fullName evidence="6">POU-specific domain-containing protein</fullName>
    </recommendedName>
</protein>
<keyword evidence="8" id="KW-1185">Reference proteome</keyword>
<dbReference type="AlphaFoldDB" id="A0AAV5T5B8"/>
<dbReference type="EMBL" id="BTSX01000003">
    <property type="protein sequence ID" value="GMS90776.1"/>
    <property type="molecule type" value="Genomic_DNA"/>
</dbReference>
<dbReference type="SMART" id="SM00355">
    <property type="entry name" value="ZnF_C2H2"/>
    <property type="match status" value="4"/>
</dbReference>
<dbReference type="Gene3D" id="1.10.260.40">
    <property type="entry name" value="lambda repressor-like DNA-binding domains"/>
    <property type="match status" value="1"/>
</dbReference>
<dbReference type="SMART" id="SM00352">
    <property type="entry name" value="POU"/>
    <property type="match status" value="1"/>
</dbReference>
<evidence type="ECO:0000256" key="5">
    <source>
        <dbReference type="SAM" id="MobiDB-lite"/>
    </source>
</evidence>
<dbReference type="GO" id="GO:0000981">
    <property type="term" value="F:DNA-binding transcription factor activity, RNA polymerase II-specific"/>
    <property type="evidence" value="ECO:0007669"/>
    <property type="project" value="TreeGrafter"/>
</dbReference>
<dbReference type="InterPro" id="IPR050255">
    <property type="entry name" value="POU_domain_TF"/>
</dbReference>
<dbReference type="PRINTS" id="PR00028">
    <property type="entry name" value="POUDOMAIN"/>
</dbReference>
<evidence type="ECO:0000256" key="2">
    <source>
        <dbReference type="ARBA" id="ARBA00023125"/>
    </source>
</evidence>
<name>A0AAV5T5B8_9BILA</name>
<comment type="subcellular location">
    <subcellularLocation>
        <location evidence="1">Nucleus</location>
    </subcellularLocation>
</comment>
<feature type="non-terminal residue" evidence="7">
    <location>
        <position position="1"/>
    </location>
</feature>
<dbReference type="PROSITE" id="PS00035">
    <property type="entry name" value="POU_1"/>
    <property type="match status" value="1"/>
</dbReference>
<dbReference type="SUPFAM" id="SSF47413">
    <property type="entry name" value="lambda repressor-like DNA-binding domains"/>
    <property type="match status" value="1"/>
</dbReference>
<sequence>RMNQSNAALSTIEGWKRKTCEYYIQSDDALVPLISKAFDTMSEIHKPSKHSQIQRTLDSLDLELSLYRRSEDTKEPSLRPLIYGIMESLHLTLRRVSIPSSPPSLFVEPKEEPIDEPEPISIDNPRSKSGFIGNDFLKEEESIDVDLMGDDIIKEEEMNDDVIPRFDDSTQTGIQLNNDWSLNNGIMDQAMDRTEAIVPISQQEMEEMKKFAQLFKRQRIKFGFSQMDVGIAVWKRCGIDISQNTISRFEAIDTRRVMHFTTMCKLRPLLQEWLDEKESAIANSAKEADHVERAPSKQPMEDGISSMSIGMFGEEGMEKDDTGNDAVKREKESSETVNVQKKKGRPSRSISRPPKFEQGIEPPRKRRSRPNNRKENTTTQCILCEIFPSSASSFAHHLYFHHDWTTLKSNGIFLRCSCGVEFRSTNNPGHSDDCDGNEFTIHKLDQKPHSTLQCIECEVCPPNVFGYARHLHTKHYTTLNALGIFLRCSCGLEVISAKTSPHNNKMCDGREFTIHKLDINLIRPMHSTPKCILCETFPATVSDYASHLYNNHGSDLNSNGVFLHCSCGMDVRSTADNSDHSKNCDGIEFTIHKFAANLTPQCILCEAYPTTISEYATHISAQHKSNLNSNGIYLLCSCGTEIRSSRANSTHNLKCYGCQFTIHRLDGN</sequence>
<feature type="compositionally biased region" description="Basic and acidic residues" evidence="5">
    <location>
        <begin position="319"/>
        <end position="334"/>
    </location>
</feature>
<gene>
    <name evidence="7" type="ORF">PENTCL1PPCAC_12951</name>
</gene>
<keyword evidence="3" id="KW-0371">Homeobox</keyword>
<dbReference type="Proteomes" id="UP001432027">
    <property type="component" value="Unassembled WGS sequence"/>
</dbReference>
<dbReference type="PANTHER" id="PTHR11636">
    <property type="entry name" value="POU DOMAIN"/>
    <property type="match status" value="1"/>
</dbReference>
<dbReference type="InterPro" id="IPR010982">
    <property type="entry name" value="Lambda_DNA-bd_dom_sf"/>
</dbReference>
<dbReference type="Pfam" id="PF00157">
    <property type="entry name" value="Pou"/>
    <property type="match status" value="1"/>
</dbReference>
<feature type="compositionally biased region" description="Basic and acidic residues" evidence="5">
    <location>
        <begin position="286"/>
        <end position="295"/>
    </location>
</feature>
<evidence type="ECO:0000313" key="8">
    <source>
        <dbReference type="Proteomes" id="UP001432027"/>
    </source>
</evidence>
<comment type="caution">
    <text evidence="7">The sequence shown here is derived from an EMBL/GenBank/DDBJ whole genome shotgun (WGS) entry which is preliminary data.</text>
</comment>
<evidence type="ECO:0000313" key="7">
    <source>
        <dbReference type="EMBL" id="GMS90776.1"/>
    </source>
</evidence>
<dbReference type="InterPro" id="IPR013087">
    <property type="entry name" value="Znf_C2H2_type"/>
</dbReference>
<organism evidence="7 8">
    <name type="scientific">Pristionchus entomophagus</name>
    <dbReference type="NCBI Taxonomy" id="358040"/>
    <lineage>
        <taxon>Eukaryota</taxon>
        <taxon>Metazoa</taxon>
        <taxon>Ecdysozoa</taxon>
        <taxon>Nematoda</taxon>
        <taxon>Chromadorea</taxon>
        <taxon>Rhabditida</taxon>
        <taxon>Rhabditina</taxon>
        <taxon>Diplogasteromorpha</taxon>
        <taxon>Diplogasteroidea</taxon>
        <taxon>Neodiplogasteridae</taxon>
        <taxon>Pristionchus</taxon>
    </lineage>
</organism>
<dbReference type="GO" id="GO:0000978">
    <property type="term" value="F:RNA polymerase II cis-regulatory region sequence-specific DNA binding"/>
    <property type="evidence" value="ECO:0007669"/>
    <property type="project" value="TreeGrafter"/>
</dbReference>
<evidence type="ECO:0000259" key="6">
    <source>
        <dbReference type="PROSITE" id="PS51179"/>
    </source>
</evidence>
<accession>A0AAV5T5B8</accession>
<feature type="region of interest" description="Disordered" evidence="5">
    <location>
        <begin position="104"/>
        <end position="126"/>
    </location>
</feature>
<evidence type="ECO:0000256" key="1">
    <source>
        <dbReference type="ARBA" id="ARBA00004123"/>
    </source>
</evidence>
<dbReference type="InterPro" id="IPR000327">
    <property type="entry name" value="POU_dom"/>
</dbReference>
<keyword evidence="4" id="KW-0539">Nucleus</keyword>
<reference evidence="7" key="1">
    <citation type="submission" date="2023-10" db="EMBL/GenBank/DDBJ databases">
        <title>Genome assembly of Pristionchus species.</title>
        <authorList>
            <person name="Yoshida K."/>
            <person name="Sommer R.J."/>
        </authorList>
    </citation>
    <scope>NUCLEOTIDE SEQUENCE</scope>
    <source>
        <strain evidence="7">RS0144</strain>
    </source>
</reference>
<evidence type="ECO:0000256" key="4">
    <source>
        <dbReference type="ARBA" id="ARBA00023242"/>
    </source>
</evidence>
<feature type="domain" description="POU-specific" evidence="6">
    <location>
        <begin position="200"/>
        <end position="278"/>
    </location>
</feature>
<keyword evidence="2" id="KW-0238">DNA-binding</keyword>
<dbReference type="PANTHER" id="PTHR11636:SF137">
    <property type="entry name" value="HOMEOBOX PROTEIN CEH-18"/>
    <property type="match status" value="1"/>
</dbReference>